<organism evidence="1 2">
    <name type="scientific">Roseateles agri</name>
    <dbReference type="NCBI Taxonomy" id="3098619"/>
    <lineage>
        <taxon>Bacteria</taxon>
        <taxon>Pseudomonadati</taxon>
        <taxon>Pseudomonadota</taxon>
        <taxon>Betaproteobacteria</taxon>
        <taxon>Burkholderiales</taxon>
        <taxon>Sphaerotilaceae</taxon>
        <taxon>Roseateles</taxon>
    </lineage>
</organism>
<dbReference type="RefSeq" id="WP_320424901.1">
    <property type="nucleotide sequence ID" value="NZ_JAXCLA010000007.1"/>
</dbReference>
<keyword evidence="2" id="KW-1185">Reference proteome</keyword>
<sequence length="109" mass="12179">MYSSTFIFSTKQFDEAFHRLDQEIAAAAKAIPGYLGEESWENPANGLISNVYYWESLEALQQLVRHPRHLEAKAAQDNWLAGYQVIISQVIRSYGDAKLGHLLPVAAAA</sequence>
<reference evidence="1 2" key="1">
    <citation type="submission" date="2023-11" db="EMBL/GenBank/DDBJ databases">
        <title>Paucibacter sp. nov., isolated from fresh soil in Korea.</title>
        <authorList>
            <person name="Le N.T.T."/>
        </authorList>
    </citation>
    <scope>NUCLEOTIDE SEQUENCE [LARGE SCALE GENOMIC DNA]</scope>
    <source>
        <strain evidence="1 2">R3-3</strain>
    </source>
</reference>
<name>A0ABU5DKV1_9BURK</name>
<dbReference type="InterPro" id="IPR011008">
    <property type="entry name" value="Dimeric_a/b-barrel"/>
</dbReference>
<dbReference type="Gene3D" id="3.30.70.100">
    <property type="match status" value="1"/>
</dbReference>
<evidence type="ECO:0000313" key="1">
    <source>
        <dbReference type="EMBL" id="MDY0746930.1"/>
    </source>
</evidence>
<dbReference type="SUPFAM" id="SSF54909">
    <property type="entry name" value="Dimeric alpha+beta barrel"/>
    <property type="match status" value="1"/>
</dbReference>
<proteinExistence type="predicted"/>
<keyword evidence="1" id="KW-0503">Monooxygenase</keyword>
<protein>
    <submittedName>
        <fullName evidence="1">Antibiotic biosynthesis monooxygenase</fullName>
    </submittedName>
</protein>
<gene>
    <name evidence="1" type="ORF">SNE35_20625</name>
</gene>
<accession>A0ABU5DKV1</accession>
<dbReference type="EMBL" id="JAXCLA010000007">
    <property type="protein sequence ID" value="MDY0746930.1"/>
    <property type="molecule type" value="Genomic_DNA"/>
</dbReference>
<dbReference type="GO" id="GO:0004497">
    <property type="term" value="F:monooxygenase activity"/>
    <property type="evidence" value="ECO:0007669"/>
    <property type="project" value="UniProtKB-KW"/>
</dbReference>
<evidence type="ECO:0000313" key="2">
    <source>
        <dbReference type="Proteomes" id="UP001285263"/>
    </source>
</evidence>
<comment type="caution">
    <text evidence="1">The sequence shown here is derived from an EMBL/GenBank/DDBJ whole genome shotgun (WGS) entry which is preliminary data.</text>
</comment>
<keyword evidence="1" id="KW-0560">Oxidoreductase</keyword>
<dbReference type="Proteomes" id="UP001285263">
    <property type="component" value="Unassembled WGS sequence"/>
</dbReference>